<protein>
    <submittedName>
        <fullName evidence="1">Uncharacterized protein</fullName>
    </submittedName>
</protein>
<evidence type="ECO:0000313" key="1">
    <source>
        <dbReference type="EMBL" id="PWL17044.1"/>
    </source>
</evidence>
<accession>A0A316J5U6</accession>
<keyword evidence="2" id="KW-1185">Reference proteome</keyword>
<comment type="caution">
    <text evidence="1">The sequence shown here is derived from an EMBL/GenBank/DDBJ whole genome shotgun (WGS) entry which is preliminary data.</text>
</comment>
<name>A0A316J5U6_9HYPH</name>
<dbReference type="OrthoDB" id="9985501at2"/>
<reference evidence="1 2" key="1">
    <citation type="submission" date="2018-05" db="EMBL/GenBank/DDBJ databases">
        <title>Comparative genomic sequence analysis between strain HN4 and CCM 8460T (Falsochrobactrum ovis) will provide more evidence to prove that HN4 is a new species of Falsochrobactrum.</title>
        <authorList>
            <person name="Lyu W."/>
            <person name="Sun L."/>
            <person name="Yao L."/>
        </authorList>
    </citation>
    <scope>NUCLEOTIDE SEQUENCE [LARGE SCALE GENOMIC DNA]</scope>
    <source>
        <strain evidence="1 2">HN4</strain>
    </source>
</reference>
<evidence type="ECO:0000313" key="2">
    <source>
        <dbReference type="Proteomes" id="UP000245865"/>
    </source>
</evidence>
<dbReference type="Proteomes" id="UP000245865">
    <property type="component" value="Unassembled WGS sequence"/>
</dbReference>
<dbReference type="AlphaFoldDB" id="A0A316J5U6"/>
<gene>
    <name evidence="1" type="ORF">DKP76_13480</name>
</gene>
<sequence>MNEERRLYLIASIMEALAEQKASDEEIKLLFDEPELLCSTIIIGKAIISTSRKAAEKVASEIVSEAREVWGDEAASELILTLGVKGVTQ</sequence>
<dbReference type="RefSeq" id="WP_109707326.1">
    <property type="nucleotide sequence ID" value="NZ_QGDB01000005.1"/>
</dbReference>
<dbReference type="EMBL" id="QGDB01000005">
    <property type="protein sequence ID" value="PWL17044.1"/>
    <property type="molecule type" value="Genomic_DNA"/>
</dbReference>
<proteinExistence type="predicted"/>
<organism evidence="1 2">
    <name type="scientific">Falsochrobactrum shanghaiense</name>
    <dbReference type="NCBI Taxonomy" id="2201899"/>
    <lineage>
        <taxon>Bacteria</taxon>
        <taxon>Pseudomonadati</taxon>
        <taxon>Pseudomonadota</taxon>
        <taxon>Alphaproteobacteria</taxon>
        <taxon>Hyphomicrobiales</taxon>
        <taxon>Brucellaceae</taxon>
        <taxon>Falsochrobactrum</taxon>
    </lineage>
</organism>